<organism evidence="1 2">
    <name type="scientific">Hibiscus sabdariffa</name>
    <name type="common">roselle</name>
    <dbReference type="NCBI Taxonomy" id="183260"/>
    <lineage>
        <taxon>Eukaryota</taxon>
        <taxon>Viridiplantae</taxon>
        <taxon>Streptophyta</taxon>
        <taxon>Embryophyta</taxon>
        <taxon>Tracheophyta</taxon>
        <taxon>Spermatophyta</taxon>
        <taxon>Magnoliopsida</taxon>
        <taxon>eudicotyledons</taxon>
        <taxon>Gunneridae</taxon>
        <taxon>Pentapetalae</taxon>
        <taxon>rosids</taxon>
        <taxon>malvids</taxon>
        <taxon>Malvales</taxon>
        <taxon>Malvaceae</taxon>
        <taxon>Malvoideae</taxon>
        <taxon>Hibiscus</taxon>
    </lineage>
</organism>
<dbReference type="Proteomes" id="UP001396334">
    <property type="component" value="Unassembled WGS sequence"/>
</dbReference>
<dbReference type="EMBL" id="JBBPBN010000044">
    <property type="protein sequence ID" value="KAK8996575.1"/>
    <property type="molecule type" value="Genomic_DNA"/>
</dbReference>
<sequence>MRPNNLSAVVADIVDEHGQWRWNLFERFLPYEVLLHIAAFKPPFGVSYDFPGWSADHHQGFSVRSAYGVRKGLLYGPIEPVWTVIAKFKVETDSLDAYPILTESSTACGGSTLVPYILELLSRPWEVRMSHVKRGGNALADCMVKVAPVSDFIVHRYLDAPLDCIRIVEEETARGDAMVLPC</sequence>
<protein>
    <submittedName>
        <fullName evidence="1">Uncharacterized protein</fullName>
    </submittedName>
</protein>
<proteinExistence type="predicted"/>
<name>A0ABR2Q7B5_9ROSI</name>
<evidence type="ECO:0000313" key="2">
    <source>
        <dbReference type="Proteomes" id="UP001396334"/>
    </source>
</evidence>
<comment type="caution">
    <text evidence="1">The sequence shown here is derived from an EMBL/GenBank/DDBJ whole genome shotgun (WGS) entry which is preliminary data.</text>
</comment>
<reference evidence="1 2" key="1">
    <citation type="journal article" date="2024" name="G3 (Bethesda)">
        <title>Genome assembly of Hibiscus sabdariffa L. provides insights into metabolisms of medicinal natural products.</title>
        <authorList>
            <person name="Kim T."/>
        </authorList>
    </citation>
    <scope>NUCLEOTIDE SEQUENCE [LARGE SCALE GENOMIC DNA]</scope>
    <source>
        <strain evidence="1">TK-2024</strain>
        <tissue evidence="1">Old leaves</tissue>
    </source>
</reference>
<keyword evidence="2" id="KW-1185">Reference proteome</keyword>
<accession>A0ABR2Q7B5</accession>
<evidence type="ECO:0000313" key="1">
    <source>
        <dbReference type="EMBL" id="KAK8996575.1"/>
    </source>
</evidence>
<gene>
    <name evidence="1" type="ORF">V6N11_081844</name>
</gene>